<comment type="similarity">
    <text evidence="3">Belongs to the SMC family. SMC1 subfamily.</text>
</comment>
<dbReference type="Gene3D" id="3.40.50.300">
    <property type="entry name" value="P-loop containing nucleotide triphosphate hydrolases"/>
    <property type="match status" value="2"/>
</dbReference>
<dbReference type="PIRSF" id="PIRSF005719">
    <property type="entry name" value="SMC"/>
    <property type="match status" value="1"/>
</dbReference>
<feature type="coiled-coil region" evidence="11">
    <location>
        <begin position="764"/>
        <end position="791"/>
    </location>
</feature>
<organism evidence="13 14">
    <name type="scientific">Lachancea dasiensis</name>
    <dbReference type="NCBI Taxonomy" id="1072105"/>
    <lineage>
        <taxon>Eukaryota</taxon>
        <taxon>Fungi</taxon>
        <taxon>Dikarya</taxon>
        <taxon>Ascomycota</taxon>
        <taxon>Saccharomycotina</taxon>
        <taxon>Saccharomycetes</taxon>
        <taxon>Saccharomycetales</taxon>
        <taxon>Saccharomycetaceae</taxon>
        <taxon>Lachancea</taxon>
    </lineage>
</organism>
<dbReference type="CDD" id="cd03275">
    <property type="entry name" value="ABC_SMC1_euk"/>
    <property type="match status" value="1"/>
</dbReference>
<evidence type="ECO:0000256" key="2">
    <source>
        <dbReference type="ARBA" id="ARBA00004286"/>
    </source>
</evidence>
<dbReference type="GO" id="GO:0007064">
    <property type="term" value="P:mitotic sister chromatid cohesion"/>
    <property type="evidence" value="ECO:0007669"/>
    <property type="project" value="EnsemblFungi"/>
</dbReference>
<dbReference type="GO" id="GO:0030892">
    <property type="term" value="C:mitotic cohesin complex"/>
    <property type="evidence" value="ECO:0007669"/>
    <property type="project" value="EnsemblFungi"/>
</dbReference>
<dbReference type="Pfam" id="PF06470">
    <property type="entry name" value="SMC_hinge"/>
    <property type="match status" value="1"/>
</dbReference>
<dbReference type="SUPFAM" id="SSF75553">
    <property type="entry name" value="Smc hinge domain"/>
    <property type="match status" value="1"/>
</dbReference>
<dbReference type="GO" id="GO:0051301">
    <property type="term" value="P:cell division"/>
    <property type="evidence" value="ECO:0007669"/>
    <property type="project" value="UniProtKB-KW"/>
</dbReference>
<dbReference type="Gene3D" id="1.20.1060.20">
    <property type="match status" value="1"/>
</dbReference>
<dbReference type="Proteomes" id="UP000190274">
    <property type="component" value="Chromosome A"/>
</dbReference>
<dbReference type="PANTHER" id="PTHR18937:SF12">
    <property type="entry name" value="STRUCTURAL MAINTENANCE OF CHROMOSOMES PROTEIN"/>
    <property type="match status" value="1"/>
</dbReference>
<dbReference type="GO" id="GO:0003690">
    <property type="term" value="F:double-stranded DNA binding"/>
    <property type="evidence" value="ECO:0007669"/>
    <property type="project" value="EnsemblFungi"/>
</dbReference>
<proteinExistence type="inferred from homology"/>
<dbReference type="OrthoDB" id="5575062at2759"/>
<evidence type="ECO:0000256" key="1">
    <source>
        <dbReference type="ARBA" id="ARBA00004123"/>
    </source>
</evidence>
<evidence type="ECO:0000259" key="12">
    <source>
        <dbReference type="SMART" id="SM00968"/>
    </source>
</evidence>
<dbReference type="InterPro" id="IPR036277">
    <property type="entry name" value="SMC_hinge_sf"/>
</dbReference>
<dbReference type="GO" id="GO:0005634">
    <property type="term" value="C:nucleus"/>
    <property type="evidence" value="ECO:0007669"/>
    <property type="project" value="UniProtKB-SubCell"/>
</dbReference>
<dbReference type="AlphaFoldDB" id="A0A1G4IPJ4"/>
<evidence type="ECO:0000256" key="5">
    <source>
        <dbReference type="ARBA" id="ARBA00022618"/>
    </source>
</evidence>
<feature type="coiled-coil region" evidence="11">
    <location>
        <begin position="815"/>
        <end position="926"/>
    </location>
</feature>
<dbReference type="PANTHER" id="PTHR18937">
    <property type="entry name" value="STRUCTURAL MAINTENANCE OF CHROMOSOMES SMC FAMILY MEMBER"/>
    <property type="match status" value="1"/>
</dbReference>
<dbReference type="InterPro" id="IPR003395">
    <property type="entry name" value="RecF/RecN/SMC_N"/>
</dbReference>
<evidence type="ECO:0000313" key="13">
    <source>
        <dbReference type="EMBL" id="SCU78638.1"/>
    </source>
</evidence>
<evidence type="ECO:0000256" key="9">
    <source>
        <dbReference type="ARBA" id="ARBA00023306"/>
    </source>
</evidence>
<dbReference type="SMART" id="SM00968">
    <property type="entry name" value="SMC_hinge"/>
    <property type="match status" value="1"/>
</dbReference>
<evidence type="ECO:0000256" key="11">
    <source>
        <dbReference type="SAM" id="Coils"/>
    </source>
</evidence>
<evidence type="ECO:0000256" key="10">
    <source>
        <dbReference type="PIRNR" id="PIRNR005719"/>
    </source>
</evidence>
<dbReference type="InterPro" id="IPR024704">
    <property type="entry name" value="SMC"/>
</dbReference>
<keyword evidence="9" id="KW-0131">Cell cycle</keyword>
<gene>
    <name evidence="13" type="ORF">LADA_0A06634G</name>
</gene>
<comment type="subcellular location">
    <subcellularLocation>
        <location evidence="2">Chromosome</location>
    </subcellularLocation>
    <subcellularLocation>
        <location evidence="1 10">Nucleus</location>
    </subcellularLocation>
</comment>
<dbReference type="EMBL" id="LT598460">
    <property type="protein sequence ID" value="SCU78638.1"/>
    <property type="molecule type" value="Genomic_DNA"/>
</dbReference>
<feature type="coiled-coil region" evidence="11">
    <location>
        <begin position="253"/>
        <end position="287"/>
    </location>
</feature>
<dbReference type="SUPFAM" id="SSF52540">
    <property type="entry name" value="P-loop containing nucleoside triphosphate hydrolases"/>
    <property type="match status" value="1"/>
</dbReference>
<dbReference type="GO" id="GO:0000070">
    <property type="term" value="P:mitotic sister chromatid segregation"/>
    <property type="evidence" value="ECO:0007669"/>
    <property type="project" value="EnsemblFungi"/>
</dbReference>
<dbReference type="Pfam" id="PF02463">
    <property type="entry name" value="SMC_N"/>
    <property type="match status" value="1"/>
</dbReference>
<reference evidence="13 14" key="1">
    <citation type="submission" date="2016-03" db="EMBL/GenBank/DDBJ databases">
        <authorList>
            <person name="Devillers H."/>
        </authorList>
    </citation>
    <scope>NUCLEOTIDE SEQUENCE [LARGE SCALE GENOMIC DNA]</scope>
    <source>
        <strain evidence="13">CBS 10888</strain>
    </source>
</reference>
<protein>
    <recommendedName>
        <fullName evidence="10">Structural maintenance of chromosomes protein</fullName>
    </recommendedName>
</protein>
<dbReference type="InterPro" id="IPR027417">
    <property type="entry name" value="P-loop_NTPase"/>
</dbReference>
<dbReference type="STRING" id="1266660.A0A1G4IPJ4"/>
<feature type="coiled-coil region" evidence="11">
    <location>
        <begin position="323"/>
        <end position="357"/>
    </location>
</feature>
<evidence type="ECO:0000256" key="7">
    <source>
        <dbReference type="ARBA" id="ARBA00023054"/>
    </source>
</evidence>
<accession>A0A1G4IPJ4</accession>
<keyword evidence="4" id="KW-0158">Chromosome</keyword>
<dbReference type="GO" id="GO:0005524">
    <property type="term" value="F:ATP binding"/>
    <property type="evidence" value="ECO:0007669"/>
    <property type="project" value="InterPro"/>
</dbReference>
<feature type="coiled-coil region" evidence="11">
    <location>
        <begin position="418"/>
        <end position="481"/>
    </location>
</feature>
<dbReference type="GO" id="GO:0006302">
    <property type="term" value="P:double-strand break repair"/>
    <property type="evidence" value="ECO:0007669"/>
    <property type="project" value="EnsemblFungi"/>
</dbReference>
<evidence type="ECO:0000313" key="14">
    <source>
        <dbReference type="Proteomes" id="UP000190274"/>
    </source>
</evidence>
<dbReference type="Gene3D" id="3.30.70.1620">
    <property type="match status" value="1"/>
</dbReference>
<name>A0A1G4IPJ4_9SACH</name>
<dbReference type="GO" id="GO:0042802">
    <property type="term" value="F:identical protein binding"/>
    <property type="evidence" value="ECO:0007669"/>
    <property type="project" value="EnsemblFungi"/>
</dbReference>
<dbReference type="GO" id="GO:0003680">
    <property type="term" value="F:minor groove of adenine-thymine-rich DNA binding"/>
    <property type="evidence" value="ECO:0007669"/>
    <property type="project" value="EnsemblFungi"/>
</dbReference>
<evidence type="ECO:0000256" key="8">
    <source>
        <dbReference type="ARBA" id="ARBA00023242"/>
    </source>
</evidence>
<feature type="domain" description="SMC hinge" evidence="12">
    <location>
        <begin position="531"/>
        <end position="646"/>
    </location>
</feature>
<keyword evidence="7 11" id="KW-0175">Coiled coil</keyword>
<keyword evidence="8 10" id="KW-0539">Nucleus</keyword>
<evidence type="ECO:0000256" key="4">
    <source>
        <dbReference type="ARBA" id="ARBA00022454"/>
    </source>
</evidence>
<dbReference type="InterPro" id="IPR028468">
    <property type="entry name" value="Smc1_ABC"/>
</dbReference>
<sequence>MGRLLGLELNNFKSYRGTISIGFGDSNFTSIIGPNGSGKSNLMDAISFVLGVKSVHLRSHLLADLIYRGSLSHEEDSATGAEVQGSSKDPVSAYVKAFYTPTNQAEDCVELCRTISKEHDSTYQIDGKIVNYKKYSDFLESQNILIKARNFLVFQGDVEQVASQKPQELTTLFEHVSGSIQYKQEYDQLREDLERARSATSDAIQSRKRAHAGLKSFKEGANRDEEYRKYMEERTVAQQRYIVWQLYHLKVQKDAMTEDLEKSTAELRDFEARLATEEDLLKKKQSSFAKAQAIVAKQKTKLVGRINTRDSLSSSLLPLMSSKSGVEKQMVAAKAKIDILQKDVERQRTLLEQYTHQLNVVRRAKDSFTSEIQDIARTRGNYTLSCDDLQKYEELREEFLSSGGSKIEDQLLLEKNDKKELLRDIELYNQKLEESIVKVNEDLGVQQENLEAEVTVLSKELNEKNAEVSKLVKKLRECQSRAESNSNREYEMNYRLKETLSKLDDMDATQRETAKERKLRENVATLRRLFPGVKGLVHDLCRPKKEKYATAVSTVLGYNFDSVIVDNLSVARQCISFLKKQRSGIISFIPLDTISVSKVSIASVQAQGCSLAIDAIEYDPELERAFQYVCSDAMICDSLSIAKEMKWKRAIRSKLVSLDGSIVHKAGLMTGGTSIISGNRWDKEEYQSLISLKDTLLDEIAELSRSARLDLETIRNFENDLSVLSAETTELKTQAAHAQRMLKEKKVEIDYQRKLAEQEFKPKIEELQKRLSEHVESITKLEKEKLSLQNTIYSDFAEKVGFTASEYEAHSGEVLRKQSEDLRKLQLQMASSEKKVEFEAERLRVTQERQQKSHVEIEKAKIKMESLLGDCNSISEEITAEEALIVEDEGKLEKTKVEANKLSLGLNALEETIQELTDSLNVCKSKQAAVSEDIEKLSLEKINILKNCKMLNINLPEGSSPLDIISLDKVDVNAVDTANSFDVEFGSLSRKLRQNGDEEIGAEFKRSIEELNELLTVLQPNSKAAGRYEDAKVKYDQIYEETEKCKRAEKQINEQFVKVRNNRREDFHRAFDHVSGVIEEIYRELTRDPHSTAALAGGTASLTLEDEDEPYMAGIRYHATPPTQRFKDMEYLSGGEKTIAALALLFAINSYQPSPFFILDEVDAALDISNVERIATYIRKQAQTDLQFIVISLINTMFEKSQALVGVFRQQSQNTSRALTLNLENFAD</sequence>
<dbReference type="GO" id="GO:0016887">
    <property type="term" value="F:ATP hydrolysis activity"/>
    <property type="evidence" value="ECO:0007669"/>
    <property type="project" value="InterPro"/>
</dbReference>
<keyword evidence="6" id="KW-0498">Mitosis</keyword>
<keyword evidence="5" id="KW-0132">Cell division</keyword>
<evidence type="ECO:0000256" key="3">
    <source>
        <dbReference type="ARBA" id="ARBA00005597"/>
    </source>
</evidence>
<evidence type="ECO:0000256" key="6">
    <source>
        <dbReference type="ARBA" id="ARBA00022776"/>
    </source>
</evidence>
<keyword evidence="14" id="KW-1185">Reference proteome</keyword>
<dbReference type="InterPro" id="IPR010935">
    <property type="entry name" value="SMC_hinge"/>
</dbReference>